<accession>A0ACC0VRK0</accession>
<dbReference type="Proteomes" id="UP001163321">
    <property type="component" value="Chromosome 7"/>
</dbReference>
<gene>
    <name evidence="1" type="ORF">PsorP6_014835</name>
</gene>
<reference evidence="1 2" key="1">
    <citation type="journal article" date="2022" name="bioRxiv">
        <title>The genome of the oomycete Peronosclerospora sorghi, a cosmopolitan pathogen of maize and sorghum, is inflated with dispersed pseudogenes.</title>
        <authorList>
            <person name="Fletcher K."/>
            <person name="Martin F."/>
            <person name="Isakeit T."/>
            <person name="Cavanaugh K."/>
            <person name="Magill C."/>
            <person name="Michelmore R."/>
        </authorList>
    </citation>
    <scope>NUCLEOTIDE SEQUENCE [LARGE SCALE GENOMIC DNA]</scope>
    <source>
        <strain evidence="1">P6</strain>
    </source>
</reference>
<protein>
    <submittedName>
        <fullName evidence="1">Uncharacterized protein</fullName>
    </submittedName>
</protein>
<organism evidence="1 2">
    <name type="scientific">Peronosclerospora sorghi</name>
    <dbReference type="NCBI Taxonomy" id="230839"/>
    <lineage>
        <taxon>Eukaryota</taxon>
        <taxon>Sar</taxon>
        <taxon>Stramenopiles</taxon>
        <taxon>Oomycota</taxon>
        <taxon>Peronosporomycetes</taxon>
        <taxon>Peronosporales</taxon>
        <taxon>Peronosporaceae</taxon>
        <taxon>Peronosclerospora</taxon>
    </lineage>
</organism>
<evidence type="ECO:0000313" key="2">
    <source>
        <dbReference type="Proteomes" id="UP001163321"/>
    </source>
</evidence>
<evidence type="ECO:0000313" key="1">
    <source>
        <dbReference type="EMBL" id="KAI9909114.1"/>
    </source>
</evidence>
<comment type="caution">
    <text evidence="1">The sequence shown here is derived from an EMBL/GenBank/DDBJ whole genome shotgun (WGS) entry which is preliminary data.</text>
</comment>
<dbReference type="EMBL" id="CM047586">
    <property type="protein sequence ID" value="KAI9909114.1"/>
    <property type="molecule type" value="Genomic_DNA"/>
</dbReference>
<keyword evidence="2" id="KW-1185">Reference proteome</keyword>
<name>A0ACC0VRK0_9STRA</name>
<proteinExistence type="predicted"/>
<sequence>MHTHNSRKHSNSDVVEQSVQGYCSITRHHTETIQLIEIVERHANERGRSWYQLLTGGVKQLIDLVAKKKPCGKDE</sequence>